<dbReference type="InterPro" id="IPR000467">
    <property type="entry name" value="G_patch_dom"/>
</dbReference>
<dbReference type="SMART" id="SM00443">
    <property type="entry name" value="G_patch"/>
    <property type="match status" value="1"/>
</dbReference>
<dbReference type="OrthoDB" id="20282at2759"/>
<sequence length="235" mass="25677">MESEDWSDYGEGDEGDEVPLQHKRPFGSGLKRKQVIFVPASSGHLNSTDESKPKAFDPSKSVSDIYLSIVLPKDTKEAAPTDGTNTDRPSICDICKLPVNESSEAVDTGKRPSRPHEASIAHQVCMSHSHPPSALDRSRMGLGVLQAQGWDPDARTGLGASNQGISFPIKAKPKNNTLGLGVEVPKDIVTKKKEKPQMLNAKKVRKMAADDKKRHEKLRNQLYGNPDVEKYLGIG</sequence>
<protein>
    <recommendedName>
        <fullName evidence="2">G-patch domain-containing protein</fullName>
    </recommendedName>
</protein>
<dbReference type="InterPro" id="IPR039146">
    <property type="entry name" value="GPANK1"/>
</dbReference>
<comment type="caution">
    <text evidence="3">The sequence shown here is derived from an EMBL/GenBank/DDBJ whole genome shotgun (WGS) entry which is preliminary data.</text>
</comment>
<feature type="region of interest" description="Disordered" evidence="1">
    <location>
        <begin position="1"/>
        <end position="27"/>
    </location>
</feature>
<feature type="compositionally biased region" description="Acidic residues" evidence="1">
    <location>
        <begin position="1"/>
        <end position="17"/>
    </location>
</feature>
<evidence type="ECO:0000256" key="1">
    <source>
        <dbReference type="SAM" id="MobiDB-lite"/>
    </source>
</evidence>
<accession>A0A553I9G8</accession>
<feature type="domain" description="G-patch" evidence="2">
    <location>
        <begin position="137"/>
        <end position="185"/>
    </location>
</feature>
<evidence type="ECO:0000259" key="2">
    <source>
        <dbReference type="PROSITE" id="PS50174"/>
    </source>
</evidence>
<keyword evidence="4" id="KW-1185">Reference proteome</keyword>
<dbReference type="PANTHER" id="PTHR20923">
    <property type="entry name" value="BAT4 PROTEIN-RELATED"/>
    <property type="match status" value="1"/>
</dbReference>
<dbReference type="STRING" id="2512241.A0A553I9G8"/>
<name>A0A553I9G8_9PEZI</name>
<evidence type="ECO:0000313" key="4">
    <source>
        <dbReference type="Proteomes" id="UP000319160"/>
    </source>
</evidence>
<reference evidence="4" key="1">
    <citation type="submission" date="2019-06" db="EMBL/GenBank/DDBJ databases">
        <title>Draft genome sequence of the griseofulvin-producing fungus Xylaria cubensis strain G536.</title>
        <authorList>
            <person name="Mead M.E."/>
            <person name="Raja H.A."/>
            <person name="Steenwyk J.L."/>
            <person name="Knowles S.L."/>
            <person name="Oberlies N.H."/>
            <person name="Rokas A."/>
        </authorList>
    </citation>
    <scope>NUCLEOTIDE SEQUENCE [LARGE SCALE GENOMIC DNA]</scope>
    <source>
        <strain evidence="4">G536</strain>
    </source>
</reference>
<dbReference type="EMBL" id="VFLP01000008">
    <property type="protein sequence ID" value="TRX96837.1"/>
    <property type="molecule type" value="Genomic_DNA"/>
</dbReference>
<dbReference type="PANTHER" id="PTHR20923:SF1">
    <property type="entry name" value="G PATCH DOMAIN AND ANKYRIN REPEAT-CONTAINING PROTEIN 1"/>
    <property type="match status" value="1"/>
</dbReference>
<gene>
    <name evidence="3" type="ORF">FHL15_002143</name>
</gene>
<dbReference type="Pfam" id="PF01585">
    <property type="entry name" value="G-patch"/>
    <property type="match status" value="1"/>
</dbReference>
<dbReference type="Proteomes" id="UP000319160">
    <property type="component" value="Unassembled WGS sequence"/>
</dbReference>
<proteinExistence type="predicted"/>
<dbReference type="GO" id="GO:0003676">
    <property type="term" value="F:nucleic acid binding"/>
    <property type="evidence" value="ECO:0007669"/>
    <property type="project" value="InterPro"/>
</dbReference>
<dbReference type="PROSITE" id="PS50174">
    <property type="entry name" value="G_PATCH"/>
    <property type="match status" value="1"/>
</dbReference>
<evidence type="ECO:0000313" key="3">
    <source>
        <dbReference type="EMBL" id="TRX96837.1"/>
    </source>
</evidence>
<dbReference type="AlphaFoldDB" id="A0A553I9G8"/>
<organism evidence="3 4">
    <name type="scientific">Xylaria flabelliformis</name>
    <dbReference type="NCBI Taxonomy" id="2512241"/>
    <lineage>
        <taxon>Eukaryota</taxon>
        <taxon>Fungi</taxon>
        <taxon>Dikarya</taxon>
        <taxon>Ascomycota</taxon>
        <taxon>Pezizomycotina</taxon>
        <taxon>Sordariomycetes</taxon>
        <taxon>Xylariomycetidae</taxon>
        <taxon>Xylariales</taxon>
        <taxon>Xylariaceae</taxon>
        <taxon>Xylaria</taxon>
    </lineage>
</organism>